<evidence type="ECO:0000256" key="2">
    <source>
        <dbReference type="ARBA" id="ARBA00022737"/>
    </source>
</evidence>
<feature type="domain" description="C3H1-type" evidence="7">
    <location>
        <begin position="277"/>
        <end position="304"/>
    </location>
</feature>
<protein>
    <recommendedName>
        <fullName evidence="7">C3H1-type domain-containing protein</fullName>
    </recommendedName>
</protein>
<evidence type="ECO:0000256" key="6">
    <source>
        <dbReference type="SAM" id="MobiDB-lite"/>
    </source>
</evidence>
<feature type="compositionally biased region" description="Low complexity" evidence="6">
    <location>
        <begin position="415"/>
        <end position="426"/>
    </location>
</feature>
<dbReference type="STRING" id="92696.A0A4R0RNN3"/>
<feature type="region of interest" description="Disordered" evidence="6">
    <location>
        <begin position="225"/>
        <end position="252"/>
    </location>
</feature>
<sequence>MGSPTNAAMQSSSKPDATTLPKRLRDVFAVPSEAHPLYRTKLCRNFALGHCNYGDKCAYIHITPSQPQPSPQSPSRSLRPAVYPPPPYSEIQTGSPTIAPGAVPQVMTTTSSSAIPLDDNVSPSAPPCTPTCANGPLPPATGISSFLLLPSFNPTRASDESTRRPRKRVRAATTSGTNHYRTKPCRFFFSPGGCIKGDKCNFMHDPAVPWTPETARAAPRKLSFSGSSTCVSESSSQATPTQDYRDLPKDSASCSDRAKKEFYPISWRVIGGGVMMGGRRDVCQDFLRGYCPEGADCKFAHPDRYDDSQEVELAPVRTPMGFTFFDGINPVSPLYLNTPSTASSFGLVSPLSPTFDQQRAPFKTRKPRSFMLLPPPPRSDFQYNIHRVLDGSTLCERELPIPEEAQADTVASEDPQQAQPSSVPSPNKDRNLFAARSIVRPLSTPPALSGAMKVERLFAAESP</sequence>
<gene>
    <name evidence="8" type="ORF">EIP91_003491</name>
</gene>
<feature type="compositionally biased region" description="Low complexity" evidence="6">
    <location>
        <begin position="225"/>
        <end position="236"/>
    </location>
</feature>
<dbReference type="GO" id="GO:0003729">
    <property type="term" value="F:mRNA binding"/>
    <property type="evidence" value="ECO:0007669"/>
    <property type="project" value="InterPro"/>
</dbReference>
<feature type="region of interest" description="Disordered" evidence="6">
    <location>
        <begin position="1"/>
        <end position="20"/>
    </location>
</feature>
<comment type="caution">
    <text evidence="8">The sequence shown here is derived from an EMBL/GenBank/DDBJ whole genome shotgun (WGS) entry which is preliminary data.</text>
</comment>
<organism evidence="8 9">
    <name type="scientific">Steccherinum ochraceum</name>
    <dbReference type="NCBI Taxonomy" id="92696"/>
    <lineage>
        <taxon>Eukaryota</taxon>
        <taxon>Fungi</taxon>
        <taxon>Dikarya</taxon>
        <taxon>Basidiomycota</taxon>
        <taxon>Agaricomycotina</taxon>
        <taxon>Agaricomycetes</taxon>
        <taxon>Polyporales</taxon>
        <taxon>Steccherinaceae</taxon>
        <taxon>Steccherinum</taxon>
    </lineage>
</organism>
<evidence type="ECO:0000256" key="3">
    <source>
        <dbReference type="ARBA" id="ARBA00022771"/>
    </source>
</evidence>
<evidence type="ECO:0000313" key="9">
    <source>
        <dbReference type="Proteomes" id="UP000292702"/>
    </source>
</evidence>
<feature type="zinc finger region" description="C3H1-type" evidence="5">
    <location>
        <begin position="277"/>
        <end position="304"/>
    </location>
</feature>
<evidence type="ECO:0000256" key="4">
    <source>
        <dbReference type="ARBA" id="ARBA00022833"/>
    </source>
</evidence>
<dbReference type="PROSITE" id="PS50103">
    <property type="entry name" value="ZF_C3H1"/>
    <property type="match status" value="3"/>
</dbReference>
<evidence type="ECO:0000256" key="5">
    <source>
        <dbReference type="PROSITE-ProRule" id="PRU00723"/>
    </source>
</evidence>
<feature type="region of interest" description="Disordered" evidence="6">
    <location>
        <begin position="155"/>
        <end position="175"/>
    </location>
</feature>
<dbReference type="SUPFAM" id="SSF90229">
    <property type="entry name" value="CCCH zinc finger"/>
    <property type="match status" value="3"/>
</dbReference>
<feature type="zinc finger region" description="C3H1-type" evidence="5">
    <location>
        <begin position="37"/>
        <end position="64"/>
    </location>
</feature>
<keyword evidence="4 5" id="KW-0862">Zinc</keyword>
<dbReference type="InterPro" id="IPR036855">
    <property type="entry name" value="Znf_CCCH_sf"/>
</dbReference>
<dbReference type="Pfam" id="PF00642">
    <property type="entry name" value="zf-CCCH"/>
    <property type="match status" value="3"/>
</dbReference>
<dbReference type="InterPro" id="IPR000571">
    <property type="entry name" value="Znf_CCCH"/>
</dbReference>
<dbReference type="EMBL" id="RWJN01000021">
    <property type="protein sequence ID" value="TCD70410.1"/>
    <property type="molecule type" value="Genomic_DNA"/>
</dbReference>
<dbReference type="PANTHER" id="PTHR12547:SF18">
    <property type="entry name" value="PROTEIN TIS11"/>
    <property type="match status" value="1"/>
</dbReference>
<dbReference type="AlphaFoldDB" id="A0A4R0RNN3"/>
<feature type="compositionally biased region" description="Polar residues" evidence="6">
    <location>
        <begin position="1"/>
        <end position="16"/>
    </location>
</feature>
<feature type="zinc finger region" description="C3H1-type" evidence="5">
    <location>
        <begin position="180"/>
        <end position="207"/>
    </location>
</feature>
<keyword evidence="3 5" id="KW-0863">Zinc-finger</keyword>
<accession>A0A4R0RNN3</accession>
<dbReference type="Gene3D" id="4.10.1000.10">
    <property type="entry name" value="Zinc finger, CCCH-type"/>
    <property type="match status" value="3"/>
</dbReference>
<dbReference type="Proteomes" id="UP000292702">
    <property type="component" value="Unassembled WGS sequence"/>
</dbReference>
<dbReference type="GO" id="GO:0008270">
    <property type="term" value="F:zinc ion binding"/>
    <property type="evidence" value="ECO:0007669"/>
    <property type="project" value="UniProtKB-KW"/>
</dbReference>
<evidence type="ECO:0000259" key="7">
    <source>
        <dbReference type="PROSITE" id="PS50103"/>
    </source>
</evidence>
<dbReference type="InterPro" id="IPR045877">
    <property type="entry name" value="ZFP36-like"/>
</dbReference>
<dbReference type="SMART" id="SM00356">
    <property type="entry name" value="ZnF_C3H1"/>
    <property type="match status" value="3"/>
</dbReference>
<name>A0A4R0RNN3_9APHY</name>
<keyword evidence="9" id="KW-1185">Reference proteome</keyword>
<feature type="region of interest" description="Disordered" evidence="6">
    <location>
        <begin position="407"/>
        <end position="432"/>
    </location>
</feature>
<dbReference type="PANTHER" id="PTHR12547">
    <property type="entry name" value="CCCH ZINC FINGER/TIS11-RELATED"/>
    <property type="match status" value="1"/>
</dbReference>
<evidence type="ECO:0000313" key="8">
    <source>
        <dbReference type="EMBL" id="TCD70410.1"/>
    </source>
</evidence>
<proteinExistence type="predicted"/>
<feature type="domain" description="C3H1-type" evidence="7">
    <location>
        <begin position="37"/>
        <end position="64"/>
    </location>
</feature>
<evidence type="ECO:0000256" key="1">
    <source>
        <dbReference type="ARBA" id="ARBA00022723"/>
    </source>
</evidence>
<keyword evidence="1 5" id="KW-0479">Metal-binding</keyword>
<dbReference type="OrthoDB" id="411372at2759"/>
<keyword evidence="2" id="KW-0677">Repeat</keyword>
<feature type="region of interest" description="Disordered" evidence="6">
    <location>
        <begin position="64"/>
        <end position="83"/>
    </location>
</feature>
<feature type="domain" description="C3H1-type" evidence="7">
    <location>
        <begin position="180"/>
        <end position="207"/>
    </location>
</feature>
<reference evidence="8 9" key="1">
    <citation type="submission" date="2018-11" db="EMBL/GenBank/DDBJ databases">
        <title>Genome assembly of Steccherinum ochraceum LE-BIN_3174, the white-rot fungus of the Steccherinaceae family (The Residual Polyporoid clade, Polyporales, Basidiomycota).</title>
        <authorList>
            <person name="Fedorova T.V."/>
            <person name="Glazunova O.A."/>
            <person name="Landesman E.O."/>
            <person name="Moiseenko K.V."/>
            <person name="Psurtseva N.V."/>
            <person name="Savinova O.S."/>
            <person name="Shakhova N.V."/>
            <person name="Tyazhelova T.V."/>
            <person name="Vasina D.V."/>
        </authorList>
    </citation>
    <scope>NUCLEOTIDE SEQUENCE [LARGE SCALE GENOMIC DNA]</scope>
    <source>
        <strain evidence="8 9">LE-BIN_3174</strain>
    </source>
</reference>